<evidence type="ECO:0000259" key="10">
    <source>
        <dbReference type="Pfam" id="PF04389"/>
    </source>
</evidence>
<evidence type="ECO:0000256" key="7">
    <source>
        <dbReference type="ARBA" id="ARBA00023180"/>
    </source>
</evidence>
<keyword evidence="7" id="KW-0325">Glycoprotein</keyword>
<dbReference type="AlphaFoldDB" id="A0A4V6MG54"/>
<evidence type="ECO:0000313" key="11">
    <source>
        <dbReference type="EMBL" id="RZU51846.1"/>
    </source>
</evidence>
<keyword evidence="9" id="KW-0472">Membrane</keyword>
<keyword evidence="12" id="KW-1185">Reference proteome</keyword>
<dbReference type="EMBL" id="SHKY01000001">
    <property type="protein sequence ID" value="RZU51846.1"/>
    <property type="molecule type" value="Genomic_DNA"/>
</dbReference>
<evidence type="ECO:0000256" key="5">
    <source>
        <dbReference type="ARBA" id="ARBA00022554"/>
    </source>
</evidence>
<dbReference type="Proteomes" id="UP000292564">
    <property type="component" value="Unassembled WGS sequence"/>
</dbReference>
<feature type="transmembrane region" description="Helical" evidence="9">
    <location>
        <begin position="446"/>
        <end position="466"/>
    </location>
</feature>
<comment type="function">
    <text evidence="1">May be involved in vacuolar sorting and osmoregulation.</text>
</comment>
<dbReference type="PANTHER" id="PTHR12147:SF58">
    <property type="entry name" value="VACUOLAR MEMBRANE PROTEASE"/>
    <property type="match status" value="1"/>
</dbReference>
<gene>
    <name evidence="11" type="ORF">EV385_3682</name>
</gene>
<keyword evidence="5" id="KW-0926">Vacuole</keyword>
<evidence type="ECO:0000256" key="2">
    <source>
        <dbReference type="ARBA" id="ARBA00004128"/>
    </source>
</evidence>
<comment type="caution">
    <text evidence="11">The sequence shown here is derived from an EMBL/GenBank/DDBJ whole genome shotgun (WGS) entry which is preliminary data.</text>
</comment>
<evidence type="ECO:0000256" key="1">
    <source>
        <dbReference type="ARBA" id="ARBA00003273"/>
    </source>
</evidence>
<feature type="transmembrane region" description="Helical" evidence="9">
    <location>
        <begin position="526"/>
        <end position="546"/>
    </location>
</feature>
<sequence length="799" mass="81344">MVVMRLPPERSLVHPGHRVLAGFAAAAALVAVGAAVVLGLRPPGPRPADADPGAFSAGRASGLVRAIAVEPHVAGSAANDRVLTRLVDTLRGLGLAPQVQDAVSVQGGEPEADAGGVGVARVRNVVTLLPGTAPTGRIYLVAHYDSIQTGPGGNDDAAGVATVLETARALLAGPRPRNDVVLVLTDAEEACLCGARAFVDQHPLARGGGVALNLEARGSTGPVIMFETSADNARLVAAYARAPHPVGTSFAVEIYRLLPNDTDFTAFREAGFAGLNSAYIDGAAVYHAPTDVPATVDTASLQQHGDNALALARDLGDRDLGGLRAGGDATYFPAFGALVTYPGWLTRPLAVLAALAPGALGWLVGRRGLASGRALAAGAALAPLPLLLAPVLAQLFWSALTLIRPGYAALPIDPYRPLWFRLAVLALTATVTLAWYASLRRRVGPAALAVGGFGWLAALGLVLAAVAPGGAYLTALPALAGAVAGLAAILLRPAWAAVAALVAGAAVAVVVLLPAVILLFPALGLVTSGVAAFMAALLGLALLPILDLLHPPVPPPAEATPRGTARERVAGIFRRRAALPALVAAVATLACAAAGLAVDRFDAAHPAPTHLMYALDADTGQARWLSRESAPRGWTGRHVSGDPATVADNLPGLGSVRLLSGPAPAADLPAPRLTVMSDTRAGDTRTLRVRLVPQRPVRLVTLHVGSATEVTAATIAGRALPVDHPAEGRWGFGLVFHAPPRTGIEATLTVRATGPVTLRVMDGSDGLTGLPGFHPRPGDVGVVGSHTSELVAVARTVTV</sequence>
<accession>A0A4V6MG54</accession>
<evidence type="ECO:0000256" key="6">
    <source>
        <dbReference type="ARBA" id="ARBA00022989"/>
    </source>
</evidence>
<proteinExistence type="inferred from homology"/>
<evidence type="ECO:0000256" key="9">
    <source>
        <dbReference type="SAM" id="Phobius"/>
    </source>
</evidence>
<dbReference type="SUPFAM" id="SSF53187">
    <property type="entry name" value="Zn-dependent exopeptidases"/>
    <property type="match status" value="1"/>
</dbReference>
<reference evidence="11 12" key="1">
    <citation type="submission" date="2019-02" db="EMBL/GenBank/DDBJ databases">
        <title>Sequencing the genomes of 1000 actinobacteria strains.</title>
        <authorList>
            <person name="Klenk H.-P."/>
        </authorList>
    </citation>
    <scope>NUCLEOTIDE SEQUENCE [LARGE SCALE GENOMIC DNA]</scope>
    <source>
        <strain evidence="11 12">DSM 45162</strain>
    </source>
</reference>
<dbReference type="PANTHER" id="PTHR12147">
    <property type="entry name" value="METALLOPEPTIDASE M28 FAMILY MEMBER"/>
    <property type="match status" value="1"/>
</dbReference>
<comment type="subcellular location">
    <subcellularLocation>
        <location evidence="2">Vacuole membrane</location>
        <topology evidence="2">Multi-pass membrane protein</topology>
    </subcellularLocation>
</comment>
<evidence type="ECO:0000313" key="12">
    <source>
        <dbReference type="Proteomes" id="UP000292564"/>
    </source>
</evidence>
<name>A0A4V6MG54_9ACTN</name>
<dbReference type="GO" id="GO:0005774">
    <property type="term" value="C:vacuolar membrane"/>
    <property type="evidence" value="ECO:0007669"/>
    <property type="project" value="UniProtKB-SubCell"/>
</dbReference>
<feature type="transmembrane region" description="Helical" evidence="9">
    <location>
        <begin position="472"/>
        <end position="491"/>
    </location>
</feature>
<feature type="domain" description="Peptidase M28" evidence="10">
    <location>
        <begin position="124"/>
        <end position="311"/>
    </location>
</feature>
<feature type="transmembrane region" description="Helical" evidence="9">
    <location>
        <begin position="344"/>
        <end position="363"/>
    </location>
</feature>
<evidence type="ECO:0000256" key="8">
    <source>
        <dbReference type="ARBA" id="ARBA00031512"/>
    </source>
</evidence>
<feature type="transmembrane region" description="Helical" evidence="9">
    <location>
        <begin position="375"/>
        <end position="398"/>
    </location>
</feature>
<comment type="similarity">
    <text evidence="3">Belongs to the peptidase M28 family.</text>
</comment>
<organism evidence="11 12">
    <name type="scientific">Krasilnikovia cinnamomea</name>
    <dbReference type="NCBI Taxonomy" id="349313"/>
    <lineage>
        <taxon>Bacteria</taxon>
        <taxon>Bacillati</taxon>
        <taxon>Actinomycetota</taxon>
        <taxon>Actinomycetes</taxon>
        <taxon>Micromonosporales</taxon>
        <taxon>Micromonosporaceae</taxon>
        <taxon>Krasilnikovia</taxon>
    </lineage>
</organism>
<dbReference type="GO" id="GO:0008235">
    <property type="term" value="F:metalloexopeptidase activity"/>
    <property type="evidence" value="ECO:0007669"/>
    <property type="project" value="InterPro"/>
</dbReference>
<dbReference type="Pfam" id="PF04389">
    <property type="entry name" value="Peptidase_M28"/>
    <property type="match status" value="1"/>
</dbReference>
<dbReference type="Gene3D" id="3.40.630.10">
    <property type="entry name" value="Zn peptidases"/>
    <property type="match status" value="1"/>
</dbReference>
<feature type="transmembrane region" description="Helical" evidence="9">
    <location>
        <begin position="418"/>
        <end position="439"/>
    </location>
</feature>
<feature type="transmembrane region" description="Helical" evidence="9">
    <location>
        <begin position="498"/>
        <end position="520"/>
    </location>
</feature>
<dbReference type="GO" id="GO:0006508">
    <property type="term" value="P:proteolysis"/>
    <property type="evidence" value="ECO:0007669"/>
    <property type="project" value="InterPro"/>
</dbReference>
<protein>
    <recommendedName>
        <fullName evidence="4">Vacuolar membrane protease</fullName>
    </recommendedName>
    <alternativeName>
        <fullName evidence="8">FXNA-related family protease 1</fullName>
    </alternativeName>
</protein>
<feature type="transmembrane region" description="Helical" evidence="9">
    <location>
        <begin position="577"/>
        <end position="598"/>
    </location>
</feature>
<dbReference type="InterPro" id="IPR007484">
    <property type="entry name" value="Peptidase_M28"/>
</dbReference>
<keyword evidence="9" id="KW-0812">Transmembrane</keyword>
<evidence type="ECO:0000256" key="3">
    <source>
        <dbReference type="ARBA" id="ARBA00010918"/>
    </source>
</evidence>
<keyword evidence="6 9" id="KW-1133">Transmembrane helix</keyword>
<dbReference type="InterPro" id="IPR045175">
    <property type="entry name" value="M28_fam"/>
</dbReference>
<evidence type="ECO:0000256" key="4">
    <source>
        <dbReference type="ARBA" id="ARBA00017435"/>
    </source>
</evidence>